<dbReference type="PANTHER" id="PTHR23291">
    <property type="entry name" value="BAX INHIBITOR-RELATED"/>
    <property type="match status" value="1"/>
</dbReference>
<dbReference type="OrthoDB" id="7933078at2759"/>
<evidence type="ECO:0000256" key="2">
    <source>
        <dbReference type="ARBA" id="ARBA00022692"/>
    </source>
</evidence>
<evidence type="ECO:0000313" key="6">
    <source>
        <dbReference type="Proteomes" id="UP001652620"/>
    </source>
</evidence>
<dbReference type="RefSeq" id="XP_029407280.2">
    <property type="nucleotide sequence ID" value="XM_029551420.2"/>
</dbReference>
<proteinExistence type="inferred from homology"/>
<comment type="subcellular location">
    <subcellularLocation>
        <location evidence="1">Membrane</location>
        <topology evidence="1">Multi-pass membrane protein</topology>
    </subcellularLocation>
</comment>
<accession>A0A8N4L6K3</accession>
<feature type="transmembrane region" description="Helical" evidence="5">
    <location>
        <begin position="166"/>
        <end position="186"/>
    </location>
</feature>
<evidence type="ECO:0000256" key="4">
    <source>
        <dbReference type="ARBA" id="ARBA00023136"/>
    </source>
</evidence>
<feature type="transmembrane region" description="Helical" evidence="5">
    <location>
        <begin position="192"/>
        <end position="209"/>
    </location>
</feature>
<feature type="transmembrane region" description="Helical" evidence="5">
    <location>
        <begin position="135"/>
        <end position="154"/>
    </location>
</feature>
<dbReference type="AlphaFoldDB" id="A0A8N4L6K3"/>
<keyword evidence="6" id="KW-1185">Reference proteome</keyword>
<feature type="transmembrane region" description="Helical" evidence="5">
    <location>
        <begin position="248"/>
        <end position="265"/>
    </location>
</feature>
<keyword evidence="3 5" id="KW-1133">Transmembrane helix</keyword>
<dbReference type="PANTHER" id="PTHR23291:SF50">
    <property type="entry name" value="PROTEIN LIFEGUARD 4"/>
    <property type="match status" value="1"/>
</dbReference>
<dbReference type="InterPro" id="IPR006214">
    <property type="entry name" value="Bax_inhibitor_1-related"/>
</dbReference>
<reference evidence="7" key="1">
    <citation type="submission" date="2025-08" db="UniProtKB">
        <authorList>
            <consortium name="RefSeq"/>
        </authorList>
    </citation>
    <scope>IDENTIFICATION</scope>
    <source>
        <tissue evidence="7">Adult</tissue>
    </source>
</reference>
<evidence type="ECO:0000256" key="1">
    <source>
        <dbReference type="ARBA" id="ARBA00004141"/>
    </source>
</evidence>
<sequence>MYEYGDNSGVNAQNANTMVPNVMFDNTMPELGKMQVQEGGNYHCTSQVRRKNNKFIGNGMDMGGNVYIEPRADGGPQQTMPIYAIDASVQQFEIPDPILRRTFARKVFITLVLQHVLTLPVIEIFILFFDPISHPAIQGVRGVMFCLLIAMYFFSDMRRYPPVNVIAFATVTFLLAVEAGVLATWLNSQLAIFPHLIVIVQLLSIVAYSEQTRYKFTVINAILLVLLVSLAGHYLIEIVFSSFSLNAIAYALLSLTTYRAAYIVYDMHLMLSGHHGYNLQPHEYIFAATNIYADMPNLLWRIIKFFLVTPLIKMYHFLVGCCSAEVC</sequence>
<evidence type="ECO:0000256" key="5">
    <source>
        <dbReference type="RuleBase" id="RU004379"/>
    </source>
</evidence>
<evidence type="ECO:0000313" key="7">
    <source>
        <dbReference type="RefSeq" id="XP_029407280.2"/>
    </source>
</evidence>
<dbReference type="KEGG" id="bdr:105228898"/>
<feature type="transmembrane region" description="Helical" evidence="5">
    <location>
        <begin position="216"/>
        <end position="236"/>
    </location>
</feature>
<feature type="transmembrane region" description="Helical" evidence="5">
    <location>
        <begin position="107"/>
        <end position="129"/>
    </location>
</feature>
<keyword evidence="4 5" id="KW-0472">Membrane</keyword>
<comment type="similarity">
    <text evidence="5">Belongs to the BI1 family.</text>
</comment>
<gene>
    <name evidence="7" type="primary">LOC105228898</name>
</gene>
<evidence type="ECO:0000256" key="3">
    <source>
        <dbReference type="ARBA" id="ARBA00022989"/>
    </source>
</evidence>
<protein>
    <submittedName>
        <fullName evidence="7">LOW QUALITY PROTEIN: protein lifeguard 1</fullName>
    </submittedName>
</protein>
<dbReference type="Pfam" id="PF01027">
    <property type="entry name" value="Bax1-I"/>
    <property type="match status" value="1"/>
</dbReference>
<name>A0A8N4L6K3_BACDO</name>
<dbReference type="Proteomes" id="UP001652620">
    <property type="component" value="Unplaced"/>
</dbReference>
<organism evidence="6 7">
    <name type="scientific">Bactrocera dorsalis</name>
    <name type="common">Oriental fruit fly</name>
    <name type="synonym">Dacus dorsalis</name>
    <dbReference type="NCBI Taxonomy" id="27457"/>
    <lineage>
        <taxon>Eukaryota</taxon>
        <taxon>Metazoa</taxon>
        <taxon>Ecdysozoa</taxon>
        <taxon>Arthropoda</taxon>
        <taxon>Hexapoda</taxon>
        <taxon>Insecta</taxon>
        <taxon>Pterygota</taxon>
        <taxon>Neoptera</taxon>
        <taxon>Endopterygota</taxon>
        <taxon>Diptera</taxon>
        <taxon>Brachycera</taxon>
        <taxon>Muscomorpha</taxon>
        <taxon>Tephritoidea</taxon>
        <taxon>Tephritidae</taxon>
        <taxon>Bactrocera</taxon>
        <taxon>Bactrocera</taxon>
    </lineage>
</organism>
<dbReference type="GeneID" id="105228898"/>
<dbReference type="GO" id="GO:0016020">
    <property type="term" value="C:membrane"/>
    <property type="evidence" value="ECO:0007669"/>
    <property type="project" value="UniProtKB-SubCell"/>
</dbReference>
<keyword evidence="2 5" id="KW-0812">Transmembrane</keyword>